<reference evidence="2 3" key="1">
    <citation type="submission" date="2016-06" db="EMBL/GenBank/DDBJ databases">
        <title>Bacterial characters and pathogenicity of Xenorhabdus hominickii from an entomopathogenic nematode, Steinernema monticolum.</title>
        <authorList>
            <person name="Park Y."/>
            <person name="Kim Y."/>
        </authorList>
    </citation>
    <scope>NUCLEOTIDE SEQUENCE [LARGE SCALE GENOMIC DNA]</scope>
    <source>
        <strain evidence="2 3">ANU1</strain>
    </source>
</reference>
<feature type="domain" description="Carrier" evidence="1">
    <location>
        <begin position="60"/>
        <end position="95"/>
    </location>
</feature>
<evidence type="ECO:0000313" key="2">
    <source>
        <dbReference type="EMBL" id="AOM39805.1"/>
    </source>
</evidence>
<dbReference type="InterPro" id="IPR009081">
    <property type="entry name" value="PP-bd_ACP"/>
</dbReference>
<proteinExistence type="predicted"/>
<protein>
    <recommendedName>
        <fullName evidence="1">Carrier domain-containing protein</fullName>
    </recommendedName>
</protein>
<accession>A0ABM6DPC1</accession>
<keyword evidence="3" id="KW-1185">Reference proteome</keyword>
<dbReference type="EMBL" id="CP016176">
    <property type="protein sequence ID" value="AOM39805.1"/>
    <property type="molecule type" value="Genomic_DNA"/>
</dbReference>
<dbReference type="InterPro" id="IPR036736">
    <property type="entry name" value="ACP-like_sf"/>
</dbReference>
<organism evidence="2 3">
    <name type="scientific">Xenorhabdus hominickii</name>
    <dbReference type="NCBI Taxonomy" id="351679"/>
    <lineage>
        <taxon>Bacteria</taxon>
        <taxon>Pseudomonadati</taxon>
        <taxon>Pseudomonadota</taxon>
        <taxon>Gammaproteobacteria</taxon>
        <taxon>Enterobacterales</taxon>
        <taxon>Morganellaceae</taxon>
        <taxon>Xenorhabdus</taxon>
    </lineage>
</organism>
<dbReference type="Proteomes" id="UP000094600">
    <property type="component" value="Chromosome"/>
</dbReference>
<evidence type="ECO:0000259" key="1">
    <source>
        <dbReference type="PROSITE" id="PS50075"/>
    </source>
</evidence>
<dbReference type="Gene3D" id="1.10.1200.10">
    <property type="entry name" value="ACP-like"/>
    <property type="match status" value="1"/>
</dbReference>
<evidence type="ECO:0000313" key="3">
    <source>
        <dbReference type="Proteomes" id="UP000094600"/>
    </source>
</evidence>
<sequence length="95" mass="10610">MADLVKTLESESQQPTVGIPILPTTGHQQLPIDFNAIQTNSKIDHQARPASAVTKHGYDAPIDGVEMVLAQIWQKLLKLEQVDRHDNFFKLGDIH</sequence>
<dbReference type="PROSITE" id="PS50075">
    <property type="entry name" value="CARRIER"/>
    <property type="match status" value="1"/>
</dbReference>
<name>A0ABM6DPC1_XENHO</name>
<gene>
    <name evidence="2" type="ORF">A9255_03960</name>
</gene>
<dbReference type="RefSeq" id="WP_069315556.1">
    <property type="nucleotide sequence ID" value="NZ_CAWNQJ010000090.1"/>
</dbReference>
<dbReference type="SUPFAM" id="SSF47336">
    <property type="entry name" value="ACP-like"/>
    <property type="match status" value="1"/>
</dbReference>